<dbReference type="Proteomes" id="UP000054270">
    <property type="component" value="Unassembled WGS sequence"/>
</dbReference>
<feature type="transmembrane region" description="Helical" evidence="1">
    <location>
        <begin position="88"/>
        <end position="114"/>
    </location>
</feature>
<dbReference type="Gene3D" id="1.20.1070.10">
    <property type="entry name" value="Rhodopsin 7-helix transmembrane proteins"/>
    <property type="match status" value="1"/>
</dbReference>
<dbReference type="OMA" id="WFGMIIS"/>
<dbReference type="OrthoDB" id="3046318at2759"/>
<name>A0A0D2NWW0_HYPSF</name>
<sequence length="333" mass="36254">MSIRTTLTTSEAGLGSLVAFDVLYVIGLISLGTILLTALFSKRVHRQSTWFMVIISWVLNSASNMLLIGHQKAPLINLNPGLCLTQAVLIDSTPVFCAFCAAVFAMEVYTTILFALRFSSSVPRGYIITMIGIPWLAFAGTIAITANNGLTHQNVIEKYPSGFFCWNAVPNDWRKYLIGGGVAIGILAAIIIEALIIITLRKKWSAIAETASIRRDKPYITVDSIVRMIVFSVGIVVALGLTFIQYLTLPTLNEDTALGLIQASLPCFAALVFGSQKDVLDAWKSVAKRYFGKRPSASTEPVEMWPIRPDEASERGEGGDNIDANSVTPIYAI</sequence>
<evidence type="ECO:0000313" key="2">
    <source>
        <dbReference type="EMBL" id="KJA23259.1"/>
    </source>
</evidence>
<feature type="transmembrane region" description="Helical" evidence="1">
    <location>
        <begin position="50"/>
        <end position="68"/>
    </location>
</feature>
<keyword evidence="1" id="KW-0812">Transmembrane</keyword>
<keyword evidence="3" id="KW-1185">Reference proteome</keyword>
<dbReference type="SUPFAM" id="SSF81321">
    <property type="entry name" value="Family A G protein-coupled receptor-like"/>
    <property type="match status" value="1"/>
</dbReference>
<dbReference type="AlphaFoldDB" id="A0A0D2NWW0"/>
<evidence type="ECO:0000256" key="1">
    <source>
        <dbReference type="SAM" id="Phobius"/>
    </source>
</evidence>
<feature type="transmembrane region" description="Helical" evidence="1">
    <location>
        <begin position="176"/>
        <end position="198"/>
    </location>
</feature>
<protein>
    <recommendedName>
        <fullName evidence="4">G-protein coupled receptors family 1 profile domain-containing protein</fullName>
    </recommendedName>
</protein>
<feature type="transmembrane region" description="Helical" evidence="1">
    <location>
        <begin position="12"/>
        <end position="38"/>
    </location>
</feature>
<keyword evidence="1" id="KW-1133">Transmembrane helix</keyword>
<organism evidence="2 3">
    <name type="scientific">Hypholoma sublateritium (strain FD-334 SS-4)</name>
    <dbReference type="NCBI Taxonomy" id="945553"/>
    <lineage>
        <taxon>Eukaryota</taxon>
        <taxon>Fungi</taxon>
        <taxon>Dikarya</taxon>
        <taxon>Basidiomycota</taxon>
        <taxon>Agaricomycotina</taxon>
        <taxon>Agaricomycetes</taxon>
        <taxon>Agaricomycetidae</taxon>
        <taxon>Agaricales</taxon>
        <taxon>Agaricineae</taxon>
        <taxon>Strophariaceae</taxon>
        <taxon>Hypholoma</taxon>
    </lineage>
</organism>
<feature type="transmembrane region" description="Helical" evidence="1">
    <location>
        <begin position="256"/>
        <end position="274"/>
    </location>
</feature>
<reference evidence="3" key="1">
    <citation type="submission" date="2014-04" db="EMBL/GenBank/DDBJ databases">
        <title>Evolutionary Origins and Diversification of the Mycorrhizal Mutualists.</title>
        <authorList>
            <consortium name="DOE Joint Genome Institute"/>
            <consortium name="Mycorrhizal Genomics Consortium"/>
            <person name="Kohler A."/>
            <person name="Kuo A."/>
            <person name="Nagy L.G."/>
            <person name="Floudas D."/>
            <person name="Copeland A."/>
            <person name="Barry K.W."/>
            <person name="Cichocki N."/>
            <person name="Veneault-Fourrey C."/>
            <person name="LaButti K."/>
            <person name="Lindquist E.A."/>
            <person name="Lipzen A."/>
            <person name="Lundell T."/>
            <person name="Morin E."/>
            <person name="Murat C."/>
            <person name="Riley R."/>
            <person name="Ohm R."/>
            <person name="Sun H."/>
            <person name="Tunlid A."/>
            <person name="Henrissat B."/>
            <person name="Grigoriev I.V."/>
            <person name="Hibbett D.S."/>
            <person name="Martin F."/>
        </authorList>
    </citation>
    <scope>NUCLEOTIDE SEQUENCE [LARGE SCALE GENOMIC DNA]</scope>
    <source>
        <strain evidence="3">FD-334 SS-4</strain>
    </source>
</reference>
<accession>A0A0D2NWW0</accession>
<proteinExistence type="predicted"/>
<dbReference type="STRING" id="945553.A0A0D2NWW0"/>
<evidence type="ECO:0000313" key="3">
    <source>
        <dbReference type="Proteomes" id="UP000054270"/>
    </source>
</evidence>
<gene>
    <name evidence="2" type="ORF">HYPSUDRAFT_40059</name>
</gene>
<dbReference type="EMBL" id="KN817544">
    <property type="protein sequence ID" value="KJA23259.1"/>
    <property type="molecule type" value="Genomic_DNA"/>
</dbReference>
<feature type="transmembrane region" description="Helical" evidence="1">
    <location>
        <begin position="126"/>
        <end position="146"/>
    </location>
</feature>
<feature type="transmembrane region" description="Helical" evidence="1">
    <location>
        <begin position="219"/>
        <end position="244"/>
    </location>
</feature>
<evidence type="ECO:0008006" key="4">
    <source>
        <dbReference type="Google" id="ProtNLM"/>
    </source>
</evidence>
<keyword evidence="1" id="KW-0472">Membrane</keyword>